<dbReference type="EMBL" id="LR797285">
    <property type="protein sequence ID" value="CAB4199460.1"/>
    <property type="molecule type" value="Genomic_DNA"/>
</dbReference>
<accession>A0A6J5RPX3</accession>
<feature type="coiled-coil region" evidence="1">
    <location>
        <begin position="13"/>
        <end position="40"/>
    </location>
</feature>
<keyword evidence="2" id="KW-1133">Transmembrane helix</keyword>
<keyword evidence="1" id="KW-0175">Coiled coil</keyword>
<proteinExistence type="predicted"/>
<organism evidence="3">
    <name type="scientific">uncultured Caudovirales phage</name>
    <dbReference type="NCBI Taxonomy" id="2100421"/>
    <lineage>
        <taxon>Viruses</taxon>
        <taxon>Duplodnaviria</taxon>
        <taxon>Heunggongvirae</taxon>
        <taxon>Uroviricota</taxon>
        <taxon>Caudoviricetes</taxon>
        <taxon>Peduoviridae</taxon>
        <taxon>Maltschvirus</taxon>
        <taxon>Maltschvirus maltsch</taxon>
    </lineage>
</organism>
<name>A0A6J5RPX3_9CAUD</name>
<gene>
    <name evidence="3" type="ORF">UFOVP1336_39</name>
</gene>
<reference evidence="3" key="1">
    <citation type="submission" date="2020-05" db="EMBL/GenBank/DDBJ databases">
        <authorList>
            <person name="Chiriac C."/>
            <person name="Salcher M."/>
            <person name="Ghai R."/>
            <person name="Kavagutti S V."/>
        </authorList>
    </citation>
    <scope>NUCLEOTIDE SEQUENCE</scope>
</reference>
<feature type="transmembrane region" description="Helical" evidence="2">
    <location>
        <begin position="40"/>
        <end position="63"/>
    </location>
</feature>
<evidence type="ECO:0000256" key="2">
    <source>
        <dbReference type="SAM" id="Phobius"/>
    </source>
</evidence>
<evidence type="ECO:0000313" key="3">
    <source>
        <dbReference type="EMBL" id="CAB4199460.1"/>
    </source>
</evidence>
<keyword evidence="2" id="KW-0812">Transmembrane</keyword>
<protein>
    <submittedName>
        <fullName evidence="3">Uncharacterized protein</fullName>
    </submittedName>
</protein>
<keyword evidence="2" id="KW-0472">Membrane</keyword>
<evidence type="ECO:0000256" key="1">
    <source>
        <dbReference type="SAM" id="Coils"/>
    </source>
</evidence>
<sequence length="68" mass="7496">MTTKNIGTIMAKLDSMGEQVDALQAEVKSIRAEVERVRGIWWAANWTLRLLGVAGLGALINWLSQQGK</sequence>